<name>A0A485A584_KLUCR</name>
<organism evidence="1 2">
    <name type="scientific">Kluyvera cryocrescens</name>
    <name type="common">Kluyvera citrophila</name>
    <dbReference type="NCBI Taxonomy" id="580"/>
    <lineage>
        <taxon>Bacteria</taxon>
        <taxon>Pseudomonadati</taxon>
        <taxon>Pseudomonadota</taxon>
        <taxon>Gammaproteobacteria</taxon>
        <taxon>Enterobacterales</taxon>
        <taxon>Enterobacteriaceae</taxon>
        <taxon>Kluyvera</taxon>
    </lineage>
</organism>
<reference evidence="1 2" key="1">
    <citation type="submission" date="2019-03" db="EMBL/GenBank/DDBJ databases">
        <authorList>
            <consortium name="Pathogen Informatics"/>
        </authorList>
    </citation>
    <scope>NUCLEOTIDE SEQUENCE [LARGE SCALE GENOMIC DNA]</scope>
    <source>
        <strain evidence="1 2">NCTC12993</strain>
    </source>
</reference>
<dbReference type="EC" id="3.1.4.52" evidence="1"/>
<protein>
    <submittedName>
        <fullName evidence="1">Cyclic di-GMP phosphodiesterase Gmr</fullName>
        <ecNumber evidence="1">3.1.4.52</ecNumber>
    </submittedName>
</protein>
<dbReference type="EMBL" id="CAADJD010000001">
    <property type="protein sequence ID" value="VFS54996.1"/>
    <property type="molecule type" value="Genomic_DNA"/>
</dbReference>
<evidence type="ECO:0000313" key="2">
    <source>
        <dbReference type="Proteomes" id="UP000401081"/>
    </source>
</evidence>
<sequence>MKPASNWRLSRDSLTLHISVDPDASAEMTVTLSEENIRRIHAMTVTTSSVAVTIPLNGYDVPVHLIGRKVSCTEWAGTASSWFDTSSVARDLLQGLLFAEQVVSEANAVIVILDRDGKIQRFNRLCEEYTGAERAGCDWQNGI</sequence>
<dbReference type="GO" id="GO:0071111">
    <property type="term" value="F:cyclic-guanylate-specific phosphodiesterase activity"/>
    <property type="evidence" value="ECO:0007669"/>
    <property type="project" value="UniProtKB-EC"/>
</dbReference>
<keyword evidence="1" id="KW-0378">Hydrolase</keyword>
<evidence type="ECO:0000313" key="1">
    <source>
        <dbReference type="EMBL" id="VFS54996.1"/>
    </source>
</evidence>
<dbReference type="AlphaFoldDB" id="A0A485A584"/>
<keyword evidence="2" id="KW-1185">Reference proteome</keyword>
<dbReference type="Gene3D" id="3.30.450.20">
    <property type="entry name" value="PAS domain"/>
    <property type="match status" value="1"/>
</dbReference>
<dbReference type="Proteomes" id="UP000401081">
    <property type="component" value="Unassembled WGS sequence"/>
</dbReference>
<dbReference type="InterPro" id="IPR035965">
    <property type="entry name" value="PAS-like_dom_sf"/>
</dbReference>
<gene>
    <name evidence="1" type="primary">gmr_1</name>
    <name evidence="1" type="ORF">NCTC12993_00127</name>
</gene>
<dbReference type="SUPFAM" id="SSF55785">
    <property type="entry name" value="PYP-like sensor domain (PAS domain)"/>
    <property type="match status" value="1"/>
</dbReference>
<accession>A0A485A584</accession>
<proteinExistence type="predicted"/>